<dbReference type="SMART" id="SM00798">
    <property type="entry name" value="AICARFT_IMPCHas"/>
    <property type="match status" value="1"/>
</dbReference>
<dbReference type="GO" id="GO:0004643">
    <property type="term" value="F:phosphoribosylaminoimidazolecarboxamide formyltransferase activity"/>
    <property type="evidence" value="ECO:0007669"/>
    <property type="project" value="InterPro"/>
</dbReference>
<feature type="non-terminal residue" evidence="1">
    <location>
        <position position="140"/>
    </location>
</feature>
<dbReference type="InterPro" id="IPR002695">
    <property type="entry name" value="PurH-like"/>
</dbReference>
<dbReference type="GO" id="GO:0005829">
    <property type="term" value="C:cytosol"/>
    <property type="evidence" value="ECO:0007669"/>
    <property type="project" value="TreeGrafter"/>
</dbReference>
<dbReference type="PANTHER" id="PTHR11692">
    <property type="entry name" value="BIFUNCTIONAL PURINE BIOSYNTHESIS PROTEIN PURH"/>
    <property type="match status" value="1"/>
</dbReference>
<dbReference type="Proteomes" id="UP000703893">
    <property type="component" value="Unassembled WGS sequence"/>
</dbReference>
<gene>
    <name evidence="1" type="ORF">FJZ00_07640</name>
</gene>
<name>A0A937X6D9_9BACT</name>
<dbReference type="Gene3D" id="3.40.140.20">
    <property type="match status" value="1"/>
</dbReference>
<dbReference type="InterPro" id="IPR024051">
    <property type="entry name" value="AICAR_Tfase_dup_dom_sf"/>
</dbReference>
<dbReference type="InterPro" id="IPR016193">
    <property type="entry name" value="Cytidine_deaminase-like"/>
</dbReference>
<dbReference type="PANTHER" id="PTHR11692:SF0">
    <property type="entry name" value="BIFUNCTIONAL PURINE BIOSYNTHESIS PROTEIN ATIC"/>
    <property type="match status" value="1"/>
</dbReference>
<organism evidence="1 2">
    <name type="scientific">Candidatus Tanganyikabacteria bacterium</name>
    <dbReference type="NCBI Taxonomy" id="2961651"/>
    <lineage>
        <taxon>Bacteria</taxon>
        <taxon>Bacillati</taxon>
        <taxon>Candidatus Sericytochromatia</taxon>
        <taxon>Candidatus Tanganyikabacteria</taxon>
    </lineage>
</organism>
<dbReference type="SUPFAM" id="SSF53927">
    <property type="entry name" value="Cytidine deaminase-like"/>
    <property type="match status" value="1"/>
</dbReference>
<protein>
    <submittedName>
        <fullName evidence="1">IMP cyclohydrolase</fullName>
    </submittedName>
</protein>
<dbReference type="AlphaFoldDB" id="A0A937X6D9"/>
<dbReference type="GO" id="GO:0003937">
    <property type="term" value="F:IMP cyclohydrolase activity"/>
    <property type="evidence" value="ECO:0007669"/>
    <property type="project" value="InterPro"/>
</dbReference>
<evidence type="ECO:0000313" key="2">
    <source>
        <dbReference type="Proteomes" id="UP000703893"/>
    </source>
</evidence>
<comment type="caution">
    <text evidence="1">The sequence shown here is derived from an EMBL/GenBank/DDBJ whole genome shotgun (WGS) entry which is preliminary data.</text>
</comment>
<dbReference type="Pfam" id="PF01808">
    <property type="entry name" value="AICARFT_IMPCHas"/>
    <property type="match status" value="1"/>
</dbReference>
<evidence type="ECO:0000313" key="1">
    <source>
        <dbReference type="EMBL" id="MBM3275009.1"/>
    </source>
</evidence>
<reference evidence="1 2" key="1">
    <citation type="submission" date="2019-03" db="EMBL/GenBank/DDBJ databases">
        <title>Lake Tanganyika Metagenome-Assembled Genomes (MAGs).</title>
        <authorList>
            <person name="Tran P."/>
        </authorList>
    </citation>
    <scope>NUCLEOTIDE SEQUENCE [LARGE SCALE GENOMIC DNA]</scope>
    <source>
        <strain evidence="1">K_DeepCast_65m_m2_236</strain>
    </source>
</reference>
<dbReference type="GO" id="GO:0006189">
    <property type="term" value="P:'de novo' IMP biosynthetic process"/>
    <property type="evidence" value="ECO:0007669"/>
    <property type="project" value="TreeGrafter"/>
</dbReference>
<proteinExistence type="predicted"/>
<accession>A0A937X6D9</accession>
<sequence length="140" mass="15114">MSADLKSLYRTAVAEAFPGRIAVEFGDRRVEYRKVTWPAEGDGSFGLRYGENPHQPAAFYAAPGASALGSLSWLKIGKGGPSWINLADIEHAMRILRFFANPAAVVMKHLNPSGAACRSGDEPLARIYAAARDCDSRAAF</sequence>
<dbReference type="EMBL" id="VGJX01000410">
    <property type="protein sequence ID" value="MBM3275009.1"/>
    <property type="molecule type" value="Genomic_DNA"/>
</dbReference>